<dbReference type="Proteomes" id="UP000053424">
    <property type="component" value="Unassembled WGS sequence"/>
</dbReference>
<evidence type="ECO:0000259" key="14">
    <source>
        <dbReference type="Pfam" id="PF13802"/>
    </source>
</evidence>
<dbReference type="InterPro" id="IPR011013">
    <property type="entry name" value="Gal_mutarotase_sf_dom"/>
</dbReference>
<evidence type="ECO:0000256" key="6">
    <source>
        <dbReference type="ARBA" id="ARBA00022824"/>
    </source>
</evidence>
<dbReference type="GO" id="GO:0017177">
    <property type="term" value="C:glucosidase II complex"/>
    <property type="evidence" value="ECO:0007669"/>
    <property type="project" value="TreeGrafter"/>
</dbReference>
<dbReference type="InterPro" id="IPR017853">
    <property type="entry name" value="GH"/>
</dbReference>
<dbReference type="SUPFAM" id="SSF51011">
    <property type="entry name" value="Glycosyl hydrolase domain"/>
    <property type="match status" value="1"/>
</dbReference>
<dbReference type="Gene3D" id="3.20.20.80">
    <property type="entry name" value="Glycosidases"/>
    <property type="match status" value="1"/>
</dbReference>
<evidence type="ECO:0000256" key="4">
    <source>
        <dbReference type="ARBA" id="ARBA00022729"/>
    </source>
</evidence>
<feature type="domain" description="Glycoside hydrolase family 31 N-terminal" evidence="14">
    <location>
        <begin position="88"/>
        <end position="335"/>
    </location>
</feature>
<keyword evidence="6" id="KW-0256">Endoplasmic reticulum</keyword>
<feature type="region of interest" description="Disordered" evidence="11">
    <location>
        <begin position="190"/>
        <end position="213"/>
    </location>
</feature>
<dbReference type="EMBL" id="KN831783">
    <property type="protein sequence ID" value="KIM40409.1"/>
    <property type="molecule type" value="Genomic_DNA"/>
</dbReference>
<dbReference type="PANTHER" id="PTHR22762:SF54">
    <property type="entry name" value="BCDNA.GH04962"/>
    <property type="match status" value="1"/>
</dbReference>
<dbReference type="SUPFAM" id="SSF51445">
    <property type="entry name" value="(Trans)glycosidases"/>
    <property type="match status" value="1"/>
</dbReference>
<evidence type="ECO:0000259" key="15">
    <source>
        <dbReference type="Pfam" id="PF21365"/>
    </source>
</evidence>
<evidence type="ECO:0000256" key="9">
    <source>
        <dbReference type="ARBA" id="ARBA00042895"/>
    </source>
</evidence>
<name>A0A0C3C861_HEBCY</name>
<dbReference type="CDD" id="cd14752">
    <property type="entry name" value="GH31_N"/>
    <property type="match status" value="1"/>
</dbReference>
<reference evidence="16 17" key="1">
    <citation type="submission" date="2014-04" db="EMBL/GenBank/DDBJ databases">
        <authorList>
            <consortium name="DOE Joint Genome Institute"/>
            <person name="Kuo A."/>
            <person name="Gay G."/>
            <person name="Dore J."/>
            <person name="Kohler A."/>
            <person name="Nagy L.G."/>
            <person name="Floudas D."/>
            <person name="Copeland A."/>
            <person name="Barry K.W."/>
            <person name="Cichocki N."/>
            <person name="Veneault-Fourrey C."/>
            <person name="LaButti K."/>
            <person name="Lindquist E.A."/>
            <person name="Lipzen A."/>
            <person name="Lundell T."/>
            <person name="Morin E."/>
            <person name="Murat C."/>
            <person name="Sun H."/>
            <person name="Tunlid A."/>
            <person name="Henrissat B."/>
            <person name="Grigoriev I.V."/>
            <person name="Hibbett D.S."/>
            <person name="Martin F."/>
            <person name="Nordberg H.P."/>
            <person name="Cantor M.N."/>
            <person name="Hua S.X."/>
        </authorList>
    </citation>
    <scope>NUCLEOTIDE SEQUENCE [LARGE SCALE GENOMIC DNA]</scope>
    <source>
        <strain evidence="17">h7</strain>
    </source>
</reference>
<evidence type="ECO:0000256" key="7">
    <source>
        <dbReference type="ARBA" id="ARBA00023180"/>
    </source>
</evidence>
<dbReference type="InterPro" id="IPR000322">
    <property type="entry name" value="Glyco_hydro_31_TIM"/>
</dbReference>
<dbReference type="InterPro" id="IPR048395">
    <property type="entry name" value="Glyco_hydro_31_C"/>
</dbReference>
<organism evidence="16 17">
    <name type="scientific">Hebeloma cylindrosporum</name>
    <dbReference type="NCBI Taxonomy" id="76867"/>
    <lineage>
        <taxon>Eukaryota</taxon>
        <taxon>Fungi</taxon>
        <taxon>Dikarya</taxon>
        <taxon>Basidiomycota</taxon>
        <taxon>Agaricomycotina</taxon>
        <taxon>Agaricomycetes</taxon>
        <taxon>Agaricomycetidae</taxon>
        <taxon>Agaricales</taxon>
        <taxon>Agaricineae</taxon>
        <taxon>Hymenogastraceae</taxon>
        <taxon>Hebeloma</taxon>
    </lineage>
</organism>
<feature type="domain" description="Glycosyl hydrolase family 31 C-terminal" evidence="15">
    <location>
        <begin position="722"/>
        <end position="813"/>
    </location>
</feature>
<evidence type="ECO:0000313" key="16">
    <source>
        <dbReference type="EMBL" id="KIM40409.1"/>
    </source>
</evidence>
<evidence type="ECO:0000256" key="11">
    <source>
        <dbReference type="SAM" id="MobiDB-lite"/>
    </source>
</evidence>
<keyword evidence="17" id="KW-1185">Reference proteome</keyword>
<dbReference type="GO" id="GO:0005975">
    <property type="term" value="P:carbohydrate metabolic process"/>
    <property type="evidence" value="ECO:0007669"/>
    <property type="project" value="InterPro"/>
</dbReference>
<keyword evidence="4 12" id="KW-0732">Signal</keyword>
<accession>A0A0C3C861</accession>
<dbReference type="Pfam" id="PF01055">
    <property type="entry name" value="Glyco_hydro_31_2nd"/>
    <property type="match status" value="1"/>
</dbReference>
<comment type="pathway">
    <text evidence="2">Glycan metabolism; N-glycan metabolism.</text>
</comment>
<dbReference type="GO" id="GO:0030246">
    <property type="term" value="F:carbohydrate binding"/>
    <property type="evidence" value="ECO:0007669"/>
    <property type="project" value="InterPro"/>
</dbReference>
<comment type="subcellular location">
    <subcellularLocation>
        <location evidence="1">Endoplasmic reticulum</location>
    </subcellularLocation>
</comment>
<evidence type="ECO:0000256" key="2">
    <source>
        <dbReference type="ARBA" id="ARBA00004833"/>
    </source>
</evidence>
<evidence type="ECO:0000313" key="17">
    <source>
        <dbReference type="Proteomes" id="UP000053424"/>
    </source>
</evidence>
<keyword evidence="8 10" id="KW-0326">Glycosidase</keyword>
<dbReference type="PANTHER" id="PTHR22762">
    <property type="entry name" value="ALPHA-GLUCOSIDASE"/>
    <property type="match status" value="1"/>
</dbReference>
<keyword evidence="5 10" id="KW-0378">Hydrolase</keyword>
<protein>
    <recommendedName>
        <fullName evidence="9">Glucosidase II subunit alpha</fullName>
    </recommendedName>
</protein>
<dbReference type="Pfam" id="PF13802">
    <property type="entry name" value="Gal_mutarotas_2"/>
    <property type="match status" value="1"/>
</dbReference>
<gene>
    <name evidence="16" type="ORF">M413DRAFT_446589</name>
</gene>
<dbReference type="SUPFAM" id="SSF74650">
    <property type="entry name" value="Galactose mutarotase-like"/>
    <property type="match status" value="1"/>
</dbReference>
<sequence>MRSWSFLGVLALLLVNESSAFKAHDFKTCSQSGFCRRGRALSARAKEAKSSWVSPYSVDPSSVHISPNQAVFTAAVQSSLYPDIKFGLEVRIQDDGVARVRMDEVGGLRKRYDEAAAWALISEPVVSKDIKWTTGKKDTRAVYGDKKDIEVVVAHQPLRIPLLRNGKEQVVINGQGLLHMEHFRNKIEPATSTEEPAPEPEEGAEGSGESQTVLKVENPRAWFEGDTEDALFEETFSSWTDSKPKGPESLSLDINFPNHGTVYGIPQHATRLALPTTTGSDPAFTDPYRLYNSDVFEYLASSPVSLYGSIPLMHAHSTESTVAVFHVVASETWIDVSHSSEKSTETHWVSESGILDTFLLPGPTAEDVFKQYTRLTGTPVLPAHWSLGYHQCRWNYVSSDDVRTVQRRFDEDDMPVDVFWLDIEYSEDHKYFMWKDKTFPDPVEMTNDVAVNGRKMVVIVDPHLKRAQDYPAFKQASELGILVKPNSGQGEYEGWCWPGSSSWTDFFNPAAWDWWKSLFKTEETPGKWSWTKSTTDIHIWNDMNEPSVFNGPEITMPKDNIHYGGWEHRDIHNINGMLFSNLTYQAVAERTDPPTRPFVLTRAFYAGSQRFGAMWTGDNLGTWEHMAVGVKMVLANGLGGLSFAGSDVGGFFGNPEPEMLVRWYQVGAFAPFFRAHAHIDTKRREPFLLDEPYKGIVKDILRLRYTLLPVWYTAFRETTTTGMPILRPQFIMFPKDKAGFEIDDQYYIGSSGLLVKPVTEKDVREAKVYLAEDQVYYDYFTNVAHRGSAKGKEITVPAALDQLPLFIRGGSILATRERPRRASSLMKRDPFTLRVALDKSGSARGELYLDDGVSYDHIKGDFVWREFVAETKKGKKGLRLSSVDLGKAKPQEAVDGVALATYNPQNSFAESVLKDVRVEKVVVVGLSAKPASVKVEGSSEELVWEYTSGVASNEKKGGKASVLVIKDPKVLVRKDWAIVIQ</sequence>
<dbReference type="GO" id="GO:0090599">
    <property type="term" value="F:alpha-glucosidase activity"/>
    <property type="evidence" value="ECO:0007669"/>
    <property type="project" value="TreeGrafter"/>
</dbReference>
<dbReference type="Gene3D" id="2.60.40.1760">
    <property type="entry name" value="glycosyl hydrolase (family 31)"/>
    <property type="match status" value="1"/>
</dbReference>
<dbReference type="Pfam" id="PF21365">
    <property type="entry name" value="Glyco_hydro_31_3rd"/>
    <property type="match status" value="1"/>
</dbReference>
<evidence type="ECO:0000256" key="3">
    <source>
        <dbReference type="ARBA" id="ARBA00007806"/>
    </source>
</evidence>
<dbReference type="STRING" id="686832.A0A0C3C861"/>
<proteinExistence type="inferred from homology"/>
<evidence type="ECO:0000256" key="5">
    <source>
        <dbReference type="ARBA" id="ARBA00022801"/>
    </source>
</evidence>
<evidence type="ECO:0000256" key="12">
    <source>
        <dbReference type="SAM" id="SignalP"/>
    </source>
</evidence>
<evidence type="ECO:0000259" key="13">
    <source>
        <dbReference type="Pfam" id="PF01055"/>
    </source>
</evidence>
<dbReference type="HOGENOM" id="CLU_000631_7_0_1"/>
<dbReference type="Gene3D" id="2.60.40.1180">
    <property type="entry name" value="Golgi alpha-mannosidase II"/>
    <property type="match status" value="2"/>
</dbReference>
<dbReference type="OrthoDB" id="3237269at2759"/>
<feature type="domain" description="Glycoside hydrolase family 31 TIM barrel" evidence="13">
    <location>
        <begin position="379"/>
        <end position="714"/>
    </location>
</feature>
<feature type="signal peptide" evidence="12">
    <location>
        <begin position="1"/>
        <end position="20"/>
    </location>
</feature>
<comment type="similarity">
    <text evidence="3 10">Belongs to the glycosyl hydrolase 31 family.</text>
</comment>
<evidence type="ECO:0000256" key="1">
    <source>
        <dbReference type="ARBA" id="ARBA00004240"/>
    </source>
</evidence>
<reference evidence="17" key="2">
    <citation type="submission" date="2015-01" db="EMBL/GenBank/DDBJ databases">
        <title>Evolutionary Origins and Diversification of the Mycorrhizal Mutualists.</title>
        <authorList>
            <consortium name="DOE Joint Genome Institute"/>
            <consortium name="Mycorrhizal Genomics Consortium"/>
            <person name="Kohler A."/>
            <person name="Kuo A."/>
            <person name="Nagy L.G."/>
            <person name="Floudas D."/>
            <person name="Copeland A."/>
            <person name="Barry K.W."/>
            <person name="Cichocki N."/>
            <person name="Veneault-Fourrey C."/>
            <person name="LaButti K."/>
            <person name="Lindquist E.A."/>
            <person name="Lipzen A."/>
            <person name="Lundell T."/>
            <person name="Morin E."/>
            <person name="Murat C."/>
            <person name="Riley R."/>
            <person name="Ohm R."/>
            <person name="Sun H."/>
            <person name="Tunlid A."/>
            <person name="Henrissat B."/>
            <person name="Grigoriev I.V."/>
            <person name="Hibbett D.S."/>
            <person name="Martin F."/>
        </authorList>
    </citation>
    <scope>NUCLEOTIDE SEQUENCE [LARGE SCALE GENOMIC DNA]</scope>
    <source>
        <strain evidence="17">h7</strain>
    </source>
</reference>
<dbReference type="CDD" id="cd06603">
    <property type="entry name" value="GH31_GANC_GANAB_alpha"/>
    <property type="match status" value="1"/>
</dbReference>
<keyword evidence="7" id="KW-0325">Glycoprotein</keyword>
<dbReference type="AlphaFoldDB" id="A0A0C3C861"/>
<evidence type="ECO:0000256" key="8">
    <source>
        <dbReference type="ARBA" id="ARBA00023295"/>
    </source>
</evidence>
<dbReference type="InterPro" id="IPR013780">
    <property type="entry name" value="Glyco_hydro_b"/>
</dbReference>
<dbReference type="GO" id="GO:0006491">
    <property type="term" value="P:N-glycan processing"/>
    <property type="evidence" value="ECO:0007669"/>
    <property type="project" value="TreeGrafter"/>
</dbReference>
<evidence type="ECO:0000256" key="10">
    <source>
        <dbReference type="RuleBase" id="RU361185"/>
    </source>
</evidence>
<feature type="chain" id="PRO_5002162356" description="Glucosidase II subunit alpha" evidence="12">
    <location>
        <begin position="21"/>
        <end position="981"/>
    </location>
</feature>
<dbReference type="InterPro" id="IPR025887">
    <property type="entry name" value="Glyco_hydro_31_N_dom"/>
</dbReference>